<proteinExistence type="predicted"/>
<dbReference type="EMBL" id="QFGA01000001">
    <property type="protein sequence ID" value="TEB06790.1"/>
    <property type="molecule type" value="Genomic_DNA"/>
</dbReference>
<sequence>MCAYLSNIPRYFKLVIRKKSRKTLFKTESLHIAQVIRKVTVLAFRYKGNRGNVTDSVGLLISILVRYPEVATINFDPENHLLKFTFIYSQSLGKNELDNLHDKLMDSIEVYNLLEGKEPKFVSLNHQVCSNLTMIEIQRDVDTLVQEEITLIVNLFHQYLHNNLVTEDNEQLVEEDLIAQDELIEHMLENIKCSKQEKSLFAFREEGRVLVFNK</sequence>
<protein>
    <submittedName>
        <fullName evidence="1">Uncharacterized protein</fullName>
    </submittedName>
</protein>
<gene>
    <name evidence="1" type="ORF">Psch_00322</name>
</gene>
<accession>A0A4Y7RDH4</accession>
<name>A0A4Y7RDH4_9FIRM</name>
<evidence type="ECO:0000313" key="2">
    <source>
        <dbReference type="Proteomes" id="UP000298324"/>
    </source>
</evidence>
<keyword evidence="2" id="KW-1185">Reference proteome</keyword>
<evidence type="ECO:0000313" key="1">
    <source>
        <dbReference type="EMBL" id="TEB06790.1"/>
    </source>
</evidence>
<dbReference type="Proteomes" id="UP000298324">
    <property type="component" value="Unassembled WGS sequence"/>
</dbReference>
<comment type="caution">
    <text evidence="1">The sequence shown here is derived from an EMBL/GenBank/DDBJ whole genome shotgun (WGS) entry which is preliminary data.</text>
</comment>
<dbReference type="AlphaFoldDB" id="A0A4Y7RDH4"/>
<reference evidence="1 2" key="1">
    <citation type="journal article" date="2018" name="Environ. Microbiol.">
        <title>Novel energy conservation strategies and behaviour of Pelotomaculum schinkii driving syntrophic propionate catabolism.</title>
        <authorList>
            <person name="Hidalgo-Ahumada C.A.P."/>
            <person name="Nobu M.K."/>
            <person name="Narihiro T."/>
            <person name="Tamaki H."/>
            <person name="Liu W.T."/>
            <person name="Kamagata Y."/>
            <person name="Stams A.J.M."/>
            <person name="Imachi H."/>
            <person name="Sousa D.Z."/>
        </authorList>
    </citation>
    <scope>NUCLEOTIDE SEQUENCE [LARGE SCALE GENOMIC DNA]</scope>
    <source>
        <strain evidence="1 2">HH</strain>
    </source>
</reference>
<organism evidence="1 2">
    <name type="scientific">Pelotomaculum schinkii</name>
    <dbReference type="NCBI Taxonomy" id="78350"/>
    <lineage>
        <taxon>Bacteria</taxon>
        <taxon>Bacillati</taxon>
        <taxon>Bacillota</taxon>
        <taxon>Clostridia</taxon>
        <taxon>Eubacteriales</taxon>
        <taxon>Desulfotomaculaceae</taxon>
        <taxon>Pelotomaculum</taxon>
    </lineage>
</organism>